<dbReference type="InterPro" id="IPR000182">
    <property type="entry name" value="GNAT_dom"/>
</dbReference>
<dbReference type="Pfam" id="PF13508">
    <property type="entry name" value="Acetyltransf_7"/>
    <property type="match status" value="1"/>
</dbReference>
<protein>
    <submittedName>
        <fullName evidence="2">GNAT family N-acetyltransferase</fullName>
    </submittedName>
</protein>
<evidence type="ECO:0000313" key="3">
    <source>
        <dbReference type="Proteomes" id="UP000245283"/>
    </source>
</evidence>
<dbReference type="CDD" id="cd04301">
    <property type="entry name" value="NAT_SF"/>
    <property type="match status" value="1"/>
</dbReference>
<dbReference type="OrthoDB" id="4549080at2"/>
<dbReference type="EMBL" id="QETB01000001">
    <property type="protein sequence ID" value="PWF27317.1"/>
    <property type="molecule type" value="Genomic_DNA"/>
</dbReference>
<gene>
    <name evidence="2" type="ORF">DD236_02720</name>
</gene>
<dbReference type="AlphaFoldDB" id="A0A2V1KCS2"/>
<organism evidence="2 3">
    <name type="scientific">Ancrocorticia populi</name>
    <dbReference type="NCBI Taxonomy" id="2175228"/>
    <lineage>
        <taxon>Bacteria</taxon>
        <taxon>Bacillati</taxon>
        <taxon>Actinomycetota</taxon>
        <taxon>Actinomycetes</taxon>
        <taxon>Actinomycetales</taxon>
        <taxon>Actinomycetaceae</taxon>
        <taxon>Ancrocorticia</taxon>
    </lineage>
</organism>
<dbReference type="PANTHER" id="PTHR43233:SF1">
    <property type="entry name" value="FAMILY N-ACETYLTRANSFERASE, PUTATIVE (AFU_ORTHOLOGUE AFUA_6G03350)-RELATED"/>
    <property type="match status" value="1"/>
</dbReference>
<dbReference type="Gene3D" id="3.40.630.30">
    <property type="match status" value="1"/>
</dbReference>
<accession>A0A2V1KCS2</accession>
<dbReference type="PROSITE" id="PS51186">
    <property type="entry name" value="GNAT"/>
    <property type="match status" value="1"/>
</dbReference>
<sequence>MKIEYQRDAIPSKRELVELYDSVGWTSYTRDPALLAGAIQASLTVVTARAEGELIGLARAVGDGLTIVYLQDILVSPSYHRHGIGRELFERVFAPYGSVRQKVLLTDDEPAQHLFYRAMGFTETWDMSPAVHAFAKF</sequence>
<name>A0A2V1KCS2_9ACTO</name>
<dbReference type="GO" id="GO:0016747">
    <property type="term" value="F:acyltransferase activity, transferring groups other than amino-acyl groups"/>
    <property type="evidence" value="ECO:0007669"/>
    <property type="project" value="InterPro"/>
</dbReference>
<evidence type="ECO:0000259" key="1">
    <source>
        <dbReference type="PROSITE" id="PS51186"/>
    </source>
</evidence>
<comment type="caution">
    <text evidence="2">The sequence shown here is derived from an EMBL/GenBank/DDBJ whole genome shotgun (WGS) entry which is preliminary data.</text>
</comment>
<reference evidence="3" key="1">
    <citation type="submission" date="2018-05" db="EMBL/GenBank/DDBJ databases">
        <authorList>
            <person name="Li Y."/>
        </authorList>
    </citation>
    <scope>NUCLEOTIDE SEQUENCE [LARGE SCALE GENOMIC DNA]</scope>
    <source>
        <strain evidence="3">sk1b4</strain>
    </source>
</reference>
<proteinExistence type="predicted"/>
<dbReference type="SUPFAM" id="SSF55729">
    <property type="entry name" value="Acyl-CoA N-acyltransferases (Nat)"/>
    <property type="match status" value="1"/>
</dbReference>
<dbReference type="InterPro" id="IPR053144">
    <property type="entry name" value="Acetyltransferase_Butenolide"/>
</dbReference>
<keyword evidence="2" id="KW-0808">Transferase</keyword>
<evidence type="ECO:0000313" key="2">
    <source>
        <dbReference type="EMBL" id="PWF27317.1"/>
    </source>
</evidence>
<feature type="domain" description="N-acetyltransferase" evidence="1">
    <location>
        <begin position="3"/>
        <end position="137"/>
    </location>
</feature>
<dbReference type="RefSeq" id="WP_109092817.1">
    <property type="nucleotide sequence ID" value="NZ_CAMELQ010000126.1"/>
</dbReference>
<keyword evidence="3" id="KW-1185">Reference proteome</keyword>
<dbReference type="PANTHER" id="PTHR43233">
    <property type="entry name" value="FAMILY N-ACETYLTRANSFERASE, PUTATIVE (AFU_ORTHOLOGUE AFUA_6G03350)-RELATED"/>
    <property type="match status" value="1"/>
</dbReference>
<dbReference type="InterPro" id="IPR016181">
    <property type="entry name" value="Acyl_CoA_acyltransferase"/>
</dbReference>
<dbReference type="Proteomes" id="UP000245283">
    <property type="component" value="Unassembled WGS sequence"/>
</dbReference>